<dbReference type="GO" id="GO:0016491">
    <property type="term" value="F:oxidoreductase activity"/>
    <property type="evidence" value="ECO:0007669"/>
    <property type="project" value="UniProtKB-KW"/>
</dbReference>
<gene>
    <name evidence="3" type="ORF">EWE75_13995</name>
</gene>
<comment type="caution">
    <text evidence="3">The sequence shown here is derived from an EMBL/GenBank/DDBJ whole genome shotgun (WGS) entry which is preliminary data.</text>
</comment>
<dbReference type="Proteomes" id="UP000292085">
    <property type="component" value="Unassembled WGS sequence"/>
</dbReference>
<dbReference type="Pfam" id="PF00106">
    <property type="entry name" value="adh_short"/>
    <property type="match status" value="1"/>
</dbReference>
<evidence type="ECO:0000313" key="4">
    <source>
        <dbReference type="Proteomes" id="UP000292085"/>
    </source>
</evidence>
<evidence type="ECO:0000256" key="1">
    <source>
        <dbReference type="ARBA" id="ARBA00006484"/>
    </source>
</evidence>
<dbReference type="InterPro" id="IPR002347">
    <property type="entry name" value="SDR_fam"/>
</dbReference>
<dbReference type="OrthoDB" id="9810908at2"/>
<dbReference type="PRINTS" id="PR00081">
    <property type="entry name" value="GDHRDH"/>
</dbReference>
<dbReference type="PROSITE" id="PS00061">
    <property type="entry name" value="ADH_SHORT"/>
    <property type="match status" value="1"/>
</dbReference>
<dbReference type="InterPro" id="IPR036291">
    <property type="entry name" value="NAD(P)-bd_dom_sf"/>
</dbReference>
<comment type="similarity">
    <text evidence="1">Belongs to the short-chain dehydrogenases/reductases (SDR) family.</text>
</comment>
<keyword evidence="2" id="KW-0560">Oxidoreductase</keyword>
<dbReference type="Gene3D" id="3.40.50.720">
    <property type="entry name" value="NAD(P)-binding Rossmann-like Domain"/>
    <property type="match status" value="1"/>
</dbReference>
<organism evidence="3 4">
    <name type="scientific">Sphingomonas populi</name>
    <dbReference type="NCBI Taxonomy" id="2484750"/>
    <lineage>
        <taxon>Bacteria</taxon>
        <taxon>Pseudomonadati</taxon>
        <taxon>Pseudomonadota</taxon>
        <taxon>Alphaproteobacteria</taxon>
        <taxon>Sphingomonadales</taxon>
        <taxon>Sphingomonadaceae</taxon>
        <taxon>Sphingomonas</taxon>
    </lineage>
</organism>
<sequence length="239" mass="24544">MATGSRPSPCRQIWDWIDMKVLISGAAGALGEAVRTVFLQQGAKVSCIARSREGVDSAGASWFACENLADEAAARAAANRAIEAIGGIDALVHVAGAFAWKKVEDSLVDDWRALYSANVETTLVLVRACIPAMRSGASIVAVGAASAEPAGAGMAAYAAAKSGVARLIEALAQELAPRGIRANAVLPSIIDAPRNRADMPGVDPAQWTSPAAIADTISFLAQSGSRAISGALIPVTHQL</sequence>
<evidence type="ECO:0000313" key="3">
    <source>
        <dbReference type="EMBL" id="RZF63897.1"/>
    </source>
</evidence>
<dbReference type="SUPFAM" id="SSF51735">
    <property type="entry name" value="NAD(P)-binding Rossmann-fold domains"/>
    <property type="match status" value="1"/>
</dbReference>
<name>A0A4Q6Y3J9_9SPHN</name>
<accession>A0A4Q6Y3J9</accession>
<dbReference type="InterPro" id="IPR020904">
    <property type="entry name" value="Sc_DH/Rdtase_CS"/>
</dbReference>
<keyword evidence="4" id="KW-1185">Reference proteome</keyword>
<dbReference type="PANTHER" id="PTHR43639:SF1">
    <property type="entry name" value="SHORT-CHAIN DEHYDROGENASE_REDUCTASE FAMILY PROTEIN"/>
    <property type="match status" value="1"/>
</dbReference>
<dbReference type="PANTHER" id="PTHR43639">
    <property type="entry name" value="OXIDOREDUCTASE, SHORT-CHAIN DEHYDROGENASE/REDUCTASE FAMILY (AFU_ORTHOLOGUE AFUA_5G02870)"/>
    <property type="match status" value="1"/>
</dbReference>
<reference evidence="3 4" key="1">
    <citation type="submission" date="2019-02" db="EMBL/GenBank/DDBJ databases">
        <authorList>
            <person name="Li Y."/>
        </authorList>
    </citation>
    <scope>NUCLEOTIDE SEQUENCE [LARGE SCALE GENOMIC DNA]</scope>
    <source>
        <strain evidence="3 4">3-7</strain>
    </source>
</reference>
<dbReference type="EMBL" id="SGIS01000020">
    <property type="protein sequence ID" value="RZF63897.1"/>
    <property type="molecule type" value="Genomic_DNA"/>
</dbReference>
<protein>
    <submittedName>
        <fullName evidence="3">SDR family NAD(P)-dependent oxidoreductase</fullName>
    </submittedName>
</protein>
<evidence type="ECO:0000256" key="2">
    <source>
        <dbReference type="ARBA" id="ARBA00023002"/>
    </source>
</evidence>
<proteinExistence type="inferred from homology"/>
<dbReference type="AlphaFoldDB" id="A0A4Q6Y3J9"/>